<gene>
    <name evidence="9" type="ORF">LJ207_10500</name>
</gene>
<dbReference type="CDD" id="cd00009">
    <property type="entry name" value="AAA"/>
    <property type="match status" value="1"/>
</dbReference>
<evidence type="ECO:0000256" key="5">
    <source>
        <dbReference type="ARBA" id="ARBA00023125"/>
    </source>
</evidence>
<evidence type="ECO:0000259" key="6">
    <source>
        <dbReference type="PROSITE" id="PS50045"/>
    </source>
</evidence>
<dbReference type="GO" id="GO:0006355">
    <property type="term" value="P:regulation of DNA-templated transcription"/>
    <property type="evidence" value="ECO:0007669"/>
    <property type="project" value="InterPro"/>
</dbReference>
<keyword evidence="1" id="KW-0808">Transferase</keyword>
<feature type="domain" description="PTS EIIA type-4" evidence="7">
    <location>
        <begin position="547"/>
        <end position="670"/>
    </location>
</feature>
<dbReference type="InterPro" id="IPR011991">
    <property type="entry name" value="ArsR-like_HTH"/>
</dbReference>
<dbReference type="PROSITE" id="PS00676">
    <property type="entry name" value="SIGMA54_INTERACT_2"/>
    <property type="match status" value="1"/>
</dbReference>
<evidence type="ECO:0000313" key="10">
    <source>
        <dbReference type="Proteomes" id="UP001199296"/>
    </source>
</evidence>
<evidence type="ECO:0000256" key="4">
    <source>
        <dbReference type="ARBA" id="ARBA00022840"/>
    </source>
</evidence>
<protein>
    <submittedName>
        <fullName evidence="9">Sigma 54-interacting transcriptional regulator</fullName>
    </submittedName>
</protein>
<evidence type="ECO:0000256" key="3">
    <source>
        <dbReference type="ARBA" id="ARBA00022777"/>
    </source>
</evidence>
<dbReference type="InterPro" id="IPR036390">
    <property type="entry name" value="WH_DNA-bd_sf"/>
</dbReference>
<dbReference type="EMBL" id="JAJFAT010000016">
    <property type="protein sequence ID" value="MCC3145753.1"/>
    <property type="molecule type" value="Genomic_DNA"/>
</dbReference>
<dbReference type="Gene3D" id="1.10.10.10">
    <property type="entry name" value="Winged helix-like DNA-binding domain superfamily/Winged helix DNA-binding domain"/>
    <property type="match status" value="1"/>
</dbReference>
<dbReference type="InterPro" id="IPR027417">
    <property type="entry name" value="P-loop_NTPase"/>
</dbReference>
<dbReference type="Gene3D" id="1.10.1790.10">
    <property type="entry name" value="PRD domain"/>
    <property type="match status" value="2"/>
</dbReference>
<reference evidence="9 10" key="1">
    <citation type="submission" date="2021-10" db="EMBL/GenBank/DDBJ databases">
        <authorList>
            <person name="Grouzdev D.S."/>
            <person name="Pantiukh K.S."/>
            <person name="Krutkina M.S."/>
        </authorList>
    </citation>
    <scope>NUCLEOTIDE SEQUENCE [LARGE SCALE GENOMIC DNA]</scope>
    <source>
        <strain evidence="9 10">Z-7514</strain>
    </source>
</reference>
<dbReference type="AlphaFoldDB" id="A0AAW4X1U4"/>
<dbReference type="PANTHER" id="PTHR32071:SF38">
    <property type="entry name" value="PSP OPERON TRANSCRIPTIONAL ACTIVATOR"/>
    <property type="match status" value="1"/>
</dbReference>
<feature type="domain" description="PRD" evidence="8">
    <location>
        <begin position="803"/>
        <end position="902"/>
    </location>
</feature>
<dbReference type="SUPFAM" id="SSF52540">
    <property type="entry name" value="P-loop containing nucleoside triphosphate hydrolases"/>
    <property type="match status" value="1"/>
</dbReference>
<dbReference type="CDD" id="cd00006">
    <property type="entry name" value="PTS_IIA_man"/>
    <property type="match status" value="1"/>
</dbReference>
<dbReference type="InterPro" id="IPR036388">
    <property type="entry name" value="WH-like_DNA-bd_sf"/>
</dbReference>
<dbReference type="SMART" id="SM00382">
    <property type="entry name" value="AAA"/>
    <property type="match status" value="1"/>
</dbReference>
<dbReference type="CDD" id="cd00090">
    <property type="entry name" value="HTH_ARSR"/>
    <property type="match status" value="1"/>
</dbReference>
<comment type="caution">
    <text evidence="9">The sequence shown here is derived from an EMBL/GenBank/DDBJ whole genome shotgun (WGS) entry which is preliminary data.</text>
</comment>
<dbReference type="InterPro" id="IPR004701">
    <property type="entry name" value="PTS_EIIA_man-typ"/>
</dbReference>
<feature type="domain" description="Sigma-54 factor interaction" evidence="6">
    <location>
        <begin position="72"/>
        <end position="306"/>
    </location>
</feature>
<dbReference type="GO" id="GO:0003677">
    <property type="term" value="F:DNA binding"/>
    <property type="evidence" value="ECO:0007669"/>
    <property type="project" value="UniProtKB-KW"/>
</dbReference>
<keyword evidence="10" id="KW-1185">Reference proteome</keyword>
<dbReference type="GO" id="GO:0016020">
    <property type="term" value="C:membrane"/>
    <property type="evidence" value="ECO:0007669"/>
    <property type="project" value="InterPro"/>
</dbReference>
<dbReference type="SUPFAM" id="SSF53062">
    <property type="entry name" value="PTS system fructose IIA component-like"/>
    <property type="match status" value="1"/>
</dbReference>
<name>A0AAW4X1U4_9FIRM</name>
<dbReference type="InterPro" id="IPR033887">
    <property type="entry name" value="PTS_IIA_man"/>
</dbReference>
<evidence type="ECO:0000259" key="8">
    <source>
        <dbReference type="PROSITE" id="PS51372"/>
    </source>
</evidence>
<dbReference type="PANTHER" id="PTHR32071">
    <property type="entry name" value="TRANSCRIPTIONAL REGULATORY PROTEIN"/>
    <property type="match status" value="1"/>
</dbReference>
<evidence type="ECO:0000313" key="9">
    <source>
        <dbReference type="EMBL" id="MCC3145753.1"/>
    </source>
</evidence>
<dbReference type="PROSITE" id="PS51372">
    <property type="entry name" value="PRD_2"/>
    <property type="match status" value="2"/>
</dbReference>
<dbReference type="PROSITE" id="PS50045">
    <property type="entry name" value="SIGMA54_INTERACT_4"/>
    <property type="match status" value="1"/>
</dbReference>
<dbReference type="SUPFAM" id="SSF63520">
    <property type="entry name" value="PTS-regulatory domain, PRD"/>
    <property type="match status" value="2"/>
</dbReference>
<dbReference type="InterPro" id="IPR036662">
    <property type="entry name" value="PTS_EIIA_man-typ_sf"/>
</dbReference>
<organism evidence="9 10">
    <name type="scientific">Halanaerobium polyolivorans</name>
    <dbReference type="NCBI Taxonomy" id="2886943"/>
    <lineage>
        <taxon>Bacteria</taxon>
        <taxon>Bacillati</taxon>
        <taxon>Bacillota</taxon>
        <taxon>Clostridia</taxon>
        <taxon>Halanaerobiales</taxon>
        <taxon>Halanaerobiaceae</taxon>
        <taxon>Halanaerobium</taxon>
    </lineage>
</organism>
<dbReference type="Pfam" id="PF03610">
    <property type="entry name" value="EIIA-man"/>
    <property type="match status" value="1"/>
</dbReference>
<dbReference type="InterPro" id="IPR003593">
    <property type="entry name" value="AAA+_ATPase"/>
</dbReference>
<dbReference type="GO" id="GO:0016301">
    <property type="term" value="F:kinase activity"/>
    <property type="evidence" value="ECO:0007669"/>
    <property type="project" value="UniProtKB-KW"/>
</dbReference>
<evidence type="ECO:0000259" key="7">
    <source>
        <dbReference type="PROSITE" id="PS51096"/>
    </source>
</evidence>
<feature type="domain" description="PRD" evidence="8">
    <location>
        <begin position="437"/>
        <end position="542"/>
    </location>
</feature>
<dbReference type="PROSITE" id="PS51096">
    <property type="entry name" value="PTS_EIIA_TYPE_4"/>
    <property type="match status" value="1"/>
</dbReference>
<dbReference type="InterPro" id="IPR025943">
    <property type="entry name" value="Sigma_54_int_dom_ATP-bd_2"/>
</dbReference>
<dbReference type="Proteomes" id="UP001199296">
    <property type="component" value="Unassembled WGS sequence"/>
</dbReference>
<keyword evidence="3" id="KW-0418">Kinase</keyword>
<dbReference type="InterPro" id="IPR002831">
    <property type="entry name" value="Tscrpt_reg_TrmB_N"/>
</dbReference>
<dbReference type="Gene3D" id="3.40.50.510">
    <property type="entry name" value="Phosphotransferase system, mannose-type IIA component"/>
    <property type="match status" value="1"/>
</dbReference>
<dbReference type="InterPro" id="IPR011608">
    <property type="entry name" value="PRD"/>
</dbReference>
<keyword evidence="5" id="KW-0238">DNA-binding</keyword>
<dbReference type="Gene3D" id="3.40.50.300">
    <property type="entry name" value="P-loop containing nucleotide triphosphate hydrolases"/>
    <property type="match status" value="1"/>
</dbReference>
<evidence type="ECO:0000256" key="1">
    <source>
        <dbReference type="ARBA" id="ARBA00022679"/>
    </source>
</evidence>
<proteinExistence type="predicted"/>
<dbReference type="Pfam" id="PF01978">
    <property type="entry name" value="TrmB"/>
    <property type="match status" value="1"/>
</dbReference>
<dbReference type="GO" id="GO:0009401">
    <property type="term" value="P:phosphoenolpyruvate-dependent sugar phosphotransferase system"/>
    <property type="evidence" value="ECO:0007669"/>
    <property type="project" value="InterPro"/>
</dbReference>
<sequence length="902" mass="103144">MELSEKKDNKGLTAQEIAEKANISRSNASRYLNKLLKEDKIVKSNGRPVIYKTKNKASNEVINTKINSLEDVIGAQSSLKIPVQQAKAAILYPPKGLHTLLLGETGVGKSMFAKLMYNFAANERVIESDAPFIQFNCADYADNPQLLMGQLFGVKKGAYTGADKDKIGLLKKADGGIIFLDEVHRLPPQGQEMLFTFIDNGFFKPLGETNQKIFAELKIIAATTETPGSYLLKTFQRRIPMVIELPPLEARTLMERYKLIDEFIKNEVQRVNKDIYIYKNALKSFLLYDCPNNIGQLKSDIQLACAKAFLNYKAQETKKCDILKIGQEELPYHVKKGIMNLPEKREEINDLIADKGNLISFTTDQTQKINNFKKDKLDSGEEYYFYDNIEEKINSLEKSGMKREEISEILNIDIEKHFQKYIGNITKNFKKSKINKIVGENIVTIIEQILTLARNRLNRDYDEKIYYGLALHLKRSIARIKDGEEIYHPQLNEIRINYPQEFITAMEIASIIDKEFNIETPLDEIGYLTMFLTERPYNFNGEDKINKVGIIVIMHGSSTASSIAEVANNLIGEKHAVSINMPLEMNPQEVYHKAKSEAQKLDNGSGIVLMVDMGSLNTFAEMINNETGIKTKTITMASTPQVLEACRKAVLGESIEDIIRSVNKISAESYQQDFDIRPEKSVTTRKEYQKKFAIITACFTGDGAAVEIKEILEKEIESSLEIKFINLNLLEEKEFEKNIEKLKKDFKIISIITNINNKIDSIPSFSASEILIDDGIEKIKKLVENEEMYYKIKKSINKYLKQLESFEIIEDIRTIIKEIKENLNKSIDSGVEIGILLHMVYMIDNLMAGGRTVKFDNLGEYKKENRLKFREIKSIIKKLEEKYNIQITEDEYAYILEMFKNN</sequence>
<accession>A0AAW4X1U4</accession>
<dbReference type="Pfam" id="PF00874">
    <property type="entry name" value="PRD"/>
    <property type="match status" value="2"/>
</dbReference>
<evidence type="ECO:0000256" key="2">
    <source>
        <dbReference type="ARBA" id="ARBA00022741"/>
    </source>
</evidence>
<dbReference type="InterPro" id="IPR002078">
    <property type="entry name" value="Sigma_54_int"/>
</dbReference>
<dbReference type="InterPro" id="IPR036634">
    <property type="entry name" value="PRD_sf"/>
</dbReference>
<keyword evidence="2" id="KW-0547">Nucleotide-binding</keyword>
<dbReference type="SUPFAM" id="SSF46785">
    <property type="entry name" value="Winged helix' DNA-binding domain"/>
    <property type="match status" value="1"/>
</dbReference>
<dbReference type="Pfam" id="PF00158">
    <property type="entry name" value="Sigma54_activat"/>
    <property type="match status" value="1"/>
</dbReference>
<keyword evidence="4" id="KW-0067">ATP-binding</keyword>
<dbReference type="GO" id="GO:0005524">
    <property type="term" value="F:ATP binding"/>
    <property type="evidence" value="ECO:0007669"/>
    <property type="project" value="UniProtKB-KW"/>
</dbReference>